<keyword evidence="3" id="KW-1185">Reference proteome</keyword>
<evidence type="ECO:0000313" key="3">
    <source>
        <dbReference type="Proteomes" id="UP000252519"/>
    </source>
</evidence>
<dbReference type="GO" id="GO:0005789">
    <property type="term" value="C:endoplasmic reticulum membrane"/>
    <property type="evidence" value="ECO:0007669"/>
    <property type="project" value="TreeGrafter"/>
</dbReference>
<comment type="similarity">
    <text evidence="1">Belongs to the sel-1 family.</text>
</comment>
<reference evidence="2 3" key="1">
    <citation type="submission" date="2014-10" db="EMBL/GenBank/DDBJ databases">
        <title>Draft genome of the hookworm Ancylostoma caninum.</title>
        <authorList>
            <person name="Mitreva M."/>
        </authorList>
    </citation>
    <scope>NUCLEOTIDE SEQUENCE [LARGE SCALE GENOMIC DNA]</scope>
    <source>
        <strain evidence="2 3">Baltimore</strain>
    </source>
</reference>
<dbReference type="OrthoDB" id="27934at2759"/>
<organism evidence="2 3">
    <name type="scientific">Ancylostoma caninum</name>
    <name type="common">Dog hookworm</name>
    <dbReference type="NCBI Taxonomy" id="29170"/>
    <lineage>
        <taxon>Eukaryota</taxon>
        <taxon>Metazoa</taxon>
        <taxon>Ecdysozoa</taxon>
        <taxon>Nematoda</taxon>
        <taxon>Chromadorea</taxon>
        <taxon>Rhabditida</taxon>
        <taxon>Rhabditina</taxon>
        <taxon>Rhabditomorpha</taxon>
        <taxon>Strongyloidea</taxon>
        <taxon>Ancylostomatidae</taxon>
        <taxon>Ancylostomatinae</taxon>
        <taxon>Ancylostoma</taxon>
    </lineage>
</organism>
<dbReference type="InterPro" id="IPR011990">
    <property type="entry name" value="TPR-like_helical_dom_sf"/>
</dbReference>
<dbReference type="PANTHER" id="PTHR11102:SF147">
    <property type="entry name" value="SEL1L ADAPTOR SUBUNIT OF ERAD E3 UBIQUITIN LIGASE"/>
    <property type="match status" value="1"/>
</dbReference>
<dbReference type="STRING" id="29170.A0A368FGD9"/>
<proteinExistence type="inferred from homology"/>
<dbReference type="EMBL" id="JOJR01001361">
    <property type="protein sequence ID" value="RCN31196.1"/>
    <property type="molecule type" value="Genomic_DNA"/>
</dbReference>
<dbReference type="GO" id="GO:0036503">
    <property type="term" value="P:ERAD pathway"/>
    <property type="evidence" value="ECO:0007669"/>
    <property type="project" value="TreeGrafter"/>
</dbReference>
<dbReference type="SUPFAM" id="SSF81901">
    <property type="entry name" value="HCP-like"/>
    <property type="match status" value="1"/>
</dbReference>
<protein>
    <recommendedName>
        <fullName evidence="4">Sel1 repeat protein</fullName>
    </recommendedName>
</protein>
<dbReference type="SMART" id="SM00671">
    <property type="entry name" value="SEL1"/>
    <property type="match status" value="1"/>
</dbReference>
<comment type="caution">
    <text evidence="2">The sequence shown here is derived from an EMBL/GenBank/DDBJ whole genome shotgun (WGS) entry which is preliminary data.</text>
</comment>
<dbReference type="InterPro" id="IPR006597">
    <property type="entry name" value="Sel1-like"/>
</dbReference>
<evidence type="ECO:0000256" key="1">
    <source>
        <dbReference type="ARBA" id="ARBA00038101"/>
    </source>
</evidence>
<dbReference type="AlphaFoldDB" id="A0A368FGD9"/>
<name>A0A368FGD9_ANCCA</name>
<dbReference type="InterPro" id="IPR050767">
    <property type="entry name" value="Sel1_AlgK"/>
</dbReference>
<evidence type="ECO:0000313" key="2">
    <source>
        <dbReference type="EMBL" id="RCN31196.1"/>
    </source>
</evidence>
<dbReference type="PANTHER" id="PTHR11102">
    <property type="entry name" value="SEL-1-LIKE PROTEIN"/>
    <property type="match status" value="1"/>
</dbReference>
<dbReference type="Proteomes" id="UP000252519">
    <property type="component" value="Unassembled WGS sequence"/>
</dbReference>
<gene>
    <name evidence="2" type="ORF">ANCCAN_23027</name>
</gene>
<evidence type="ECO:0008006" key="4">
    <source>
        <dbReference type="Google" id="ProtNLM"/>
    </source>
</evidence>
<dbReference type="Gene3D" id="1.25.40.10">
    <property type="entry name" value="Tetratricopeptide repeat domain"/>
    <property type="match status" value="1"/>
</dbReference>
<sequence length="121" mass="13360">MATQNGHVLASYNLALMLSSGIGVLRSCTTAVEFYKNVAERGRWSEKLMEADGAYKEGRRDEAAIKYLFLAELGDEPAQTNIAYILDRGEADSLFPASKENVLERASDLLFVILNVIIVKC</sequence>
<accession>A0A368FGD9</accession>